<evidence type="ECO:0000313" key="5">
    <source>
        <dbReference type="EMBL" id="GBG11285.1"/>
    </source>
</evidence>
<gene>
    <name evidence="5" type="ORF">PAT3040_06083</name>
</gene>
<proteinExistence type="predicted"/>
<reference evidence="5 6" key="1">
    <citation type="submission" date="2017-08" db="EMBL/GenBank/DDBJ databases">
        <title>Substantial Increase in Enzyme Production by Combined Drug-Resistance Mutations in Paenibacillus agaridevorans.</title>
        <authorList>
            <person name="Tanaka Y."/>
            <person name="Funane K."/>
            <person name="Hosaka T."/>
            <person name="Shiwa Y."/>
            <person name="Fujita N."/>
            <person name="Miyazaki T."/>
            <person name="Yoshikawa H."/>
            <person name="Murakami K."/>
            <person name="Kasahara K."/>
            <person name="Inaoka T."/>
            <person name="Hiraga Y."/>
            <person name="Ochi K."/>
        </authorList>
    </citation>
    <scope>NUCLEOTIDE SEQUENCE [LARGE SCALE GENOMIC DNA]</scope>
    <source>
        <strain evidence="5 6">T-3040</strain>
    </source>
</reference>
<keyword evidence="2" id="KW-0472">Membrane</keyword>
<name>A0A2R5EYT8_9BACL</name>
<keyword evidence="2" id="KW-1133">Transmembrane helix</keyword>
<organism evidence="5 6">
    <name type="scientific">Paenibacillus agaridevorans</name>
    <dbReference type="NCBI Taxonomy" id="171404"/>
    <lineage>
        <taxon>Bacteria</taxon>
        <taxon>Bacillati</taxon>
        <taxon>Bacillota</taxon>
        <taxon>Bacilli</taxon>
        <taxon>Bacillales</taxon>
        <taxon>Paenibacillaceae</taxon>
        <taxon>Paenibacillus</taxon>
    </lineage>
</organism>
<accession>A0A2R5EYT8</accession>
<protein>
    <recommendedName>
        <fullName evidence="4">3-keto-alpha-glucoside-1,2-lyase/3-keto-2-hydroxy-glucal hydratase domain-containing protein</fullName>
    </recommendedName>
</protein>
<feature type="compositionally biased region" description="Low complexity" evidence="1">
    <location>
        <begin position="249"/>
        <end position="308"/>
    </location>
</feature>
<dbReference type="EMBL" id="BDQX01000394">
    <property type="protein sequence ID" value="GBG11285.1"/>
    <property type="molecule type" value="Genomic_DNA"/>
</dbReference>
<keyword evidence="3" id="KW-0732">Signal</keyword>
<evidence type="ECO:0000256" key="1">
    <source>
        <dbReference type="SAM" id="MobiDB-lite"/>
    </source>
</evidence>
<keyword evidence="6" id="KW-1185">Reference proteome</keyword>
<feature type="transmembrane region" description="Helical" evidence="2">
    <location>
        <begin position="322"/>
        <end position="343"/>
    </location>
</feature>
<feature type="domain" description="3-keto-alpha-glucoside-1,2-lyase/3-keto-2-hydroxy-glucal hydratase" evidence="4">
    <location>
        <begin position="30"/>
        <end position="225"/>
    </location>
</feature>
<dbReference type="Proteomes" id="UP000245202">
    <property type="component" value="Unassembled WGS sequence"/>
</dbReference>
<dbReference type="RefSeq" id="WP_108995613.1">
    <property type="nucleotide sequence ID" value="NZ_BDQX01000394.1"/>
</dbReference>
<comment type="caution">
    <text evidence="5">The sequence shown here is derived from an EMBL/GenBank/DDBJ whole genome shotgun (WGS) entry which is preliminary data.</text>
</comment>
<dbReference type="Gene3D" id="2.60.120.560">
    <property type="entry name" value="Exo-inulinase, domain 1"/>
    <property type="match status" value="1"/>
</dbReference>
<sequence length="348" mass="36388">MRKWMCMLAGLLLASTLGLVGPANAANQTFTEDFSSGDFSQWTNGHLDDDPETVDDDEVIGVAEIKDGVMHVNNKATGGSFFYIAPKDIKAKNFTISMKAKSLDFTGSWIGFSVRKDTNDRYNGSNNVLHAFKFEESAISFQAYRGYPGGAGVVALTKNTTQSAAFADKVDDWHTYKLVAEDNIFTAYVDDQVVGLVDYSNKKTDVAGYISINVCVGDVIIDDVRVEVQDDEAAAGGEPVSEQPADPDGANAGSGQEAAEGAGEASVDASGEAEGAGEMPEASVTEAPEATAEAAETSGSETSGAAEASGDDSAEKANSSSFPVWLGVILAAAVAAVGVLAYVKLKRK</sequence>
<dbReference type="AlphaFoldDB" id="A0A2R5EYT8"/>
<keyword evidence="2" id="KW-0812">Transmembrane</keyword>
<evidence type="ECO:0000256" key="2">
    <source>
        <dbReference type="SAM" id="Phobius"/>
    </source>
</evidence>
<dbReference type="Pfam" id="PF06439">
    <property type="entry name" value="3keto-disac_hyd"/>
    <property type="match status" value="1"/>
</dbReference>
<feature type="region of interest" description="Disordered" evidence="1">
    <location>
        <begin position="231"/>
        <end position="319"/>
    </location>
</feature>
<evidence type="ECO:0000259" key="4">
    <source>
        <dbReference type="Pfam" id="PF06439"/>
    </source>
</evidence>
<feature type="signal peptide" evidence="3">
    <location>
        <begin position="1"/>
        <end position="25"/>
    </location>
</feature>
<dbReference type="InterPro" id="IPR010496">
    <property type="entry name" value="AL/BT2_dom"/>
</dbReference>
<evidence type="ECO:0000256" key="3">
    <source>
        <dbReference type="SAM" id="SignalP"/>
    </source>
</evidence>
<evidence type="ECO:0000313" key="6">
    <source>
        <dbReference type="Proteomes" id="UP000245202"/>
    </source>
</evidence>
<dbReference type="SUPFAM" id="SSF49899">
    <property type="entry name" value="Concanavalin A-like lectins/glucanases"/>
    <property type="match status" value="1"/>
</dbReference>
<dbReference type="GO" id="GO:0016787">
    <property type="term" value="F:hydrolase activity"/>
    <property type="evidence" value="ECO:0007669"/>
    <property type="project" value="InterPro"/>
</dbReference>
<feature type="chain" id="PRO_5015329322" description="3-keto-alpha-glucoside-1,2-lyase/3-keto-2-hydroxy-glucal hydratase domain-containing protein" evidence="3">
    <location>
        <begin position="26"/>
        <end position="348"/>
    </location>
</feature>
<dbReference type="InterPro" id="IPR013320">
    <property type="entry name" value="ConA-like_dom_sf"/>
</dbReference>